<comment type="caution">
    <text evidence="1">The sequence shown here is derived from an EMBL/GenBank/DDBJ whole genome shotgun (WGS) entry which is preliminary data.</text>
</comment>
<sequence length="233" mass="26890">MSAITRAKGLTQLFSLKEIFLGNITSLIKGIYNCSKTLNFSINYKAGGTDLSDGQQKTYNYRFKHIIKIDTDAKITEFSINAESPGYKHTVNLNLETNSFPSHSAECKINEKEIEKRGYLSNRNKLEVKIESAMGEMERIGRVKTKHVRLENGSYQPCNRDFTDLLQGFIPGKYKKSLTDVKIIYSTTQKEEILSILRNQIKNYYDEISVLNFKLKKVNRDIYTYRQNLQSIK</sequence>
<gene>
    <name evidence="1" type="ORF">N5923_20025</name>
</gene>
<evidence type="ECO:0000313" key="1">
    <source>
        <dbReference type="EMBL" id="MCU5779780.1"/>
    </source>
</evidence>
<reference evidence="1" key="1">
    <citation type="submission" date="2022-09" db="EMBL/GenBank/DDBJ databases">
        <title>Winslowiella arboricola sp. nov., isolated from bleeding cankers on broadleaf hosts.</title>
        <authorList>
            <person name="Brady C."/>
            <person name="Kaur S."/>
            <person name="Crampton B."/>
            <person name="Maddock D."/>
            <person name="Arnold D."/>
            <person name="Denman S."/>
        </authorList>
    </citation>
    <scope>NUCLEOTIDE SEQUENCE</scope>
    <source>
        <strain evidence="1">BAC 15a-03b</strain>
    </source>
</reference>
<dbReference type="RefSeq" id="WP_267145264.1">
    <property type="nucleotide sequence ID" value="NZ_JAODIM010000043.1"/>
</dbReference>
<protein>
    <submittedName>
        <fullName evidence="1">Uncharacterized protein</fullName>
    </submittedName>
</protein>
<dbReference type="Proteomes" id="UP001064262">
    <property type="component" value="Unassembled WGS sequence"/>
</dbReference>
<accession>A0A9J6PY38</accession>
<name>A0A9J6PY38_9GAMM</name>
<evidence type="ECO:0000313" key="2">
    <source>
        <dbReference type="Proteomes" id="UP001064262"/>
    </source>
</evidence>
<proteinExistence type="predicted"/>
<dbReference type="AlphaFoldDB" id="A0A9J6PY38"/>
<organism evidence="1 2">
    <name type="scientific">Winslowiella arboricola</name>
    <dbReference type="NCBI Taxonomy" id="2978220"/>
    <lineage>
        <taxon>Bacteria</taxon>
        <taxon>Pseudomonadati</taxon>
        <taxon>Pseudomonadota</taxon>
        <taxon>Gammaproteobacteria</taxon>
        <taxon>Enterobacterales</taxon>
        <taxon>Erwiniaceae</taxon>
        <taxon>Winslowiella</taxon>
    </lineage>
</organism>
<keyword evidence="2" id="KW-1185">Reference proteome</keyword>
<dbReference type="EMBL" id="JAODIM010000043">
    <property type="protein sequence ID" value="MCU5779780.1"/>
    <property type="molecule type" value="Genomic_DNA"/>
</dbReference>